<dbReference type="HOGENOM" id="CLU_2528379_0_0_1"/>
<accession>A0A067NX06</accession>
<protein>
    <submittedName>
        <fullName evidence="2">Uncharacterized protein</fullName>
    </submittedName>
</protein>
<dbReference type="VEuPathDB" id="FungiDB:PLEOSDRAFT_1088255"/>
<evidence type="ECO:0000313" key="3">
    <source>
        <dbReference type="Proteomes" id="UP000027073"/>
    </source>
</evidence>
<dbReference type="Proteomes" id="UP000027073">
    <property type="component" value="Unassembled WGS sequence"/>
</dbReference>
<reference evidence="3" key="1">
    <citation type="journal article" date="2014" name="Proc. Natl. Acad. Sci. U.S.A.">
        <title>Extensive sampling of basidiomycete genomes demonstrates inadequacy of the white-rot/brown-rot paradigm for wood decay fungi.</title>
        <authorList>
            <person name="Riley R."/>
            <person name="Salamov A.A."/>
            <person name="Brown D.W."/>
            <person name="Nagy L.G."/>
            <person name="Floudas D."/>
            <person name="Held B.W."/>
            <person name="Levasseur A."/>
            <person name="Lombard V."/>
            <person name="Morin E."/>
            <person name="Otillar R."/>
            <person name="Lindquist E.A."/>
            <person name="Sun H."/>
            <person name="LaButti K.M."/>
            <person name="Schmutz J."/>
            <person name="Jabbour D."/>
            <person name="Luo H."/>
            <person name="Baker S.E."/>
            <person name="Pisabarro A.G."/>
            <person name="Walton J.D."/>
            <person name="Blanchette R.A."/>
            <person name="Henrissat B."/>
            <person name="Martin F."/>
            <person name="Cullen D."/>
            <person name="Hibbett D.S."/>
            <person name="Grigoriev I.V."/>
        </authorList>
    </citation>
    <scope>NUCLEOTIDE SEQUENCE [LARGE SCALE GENOMIC DNA]</scope>
    <source>
        <strain evidence="3">PC15</strain>
    </source>
</reference>
<evidence type="ECO:0000256" key="1">
    <source>
        <dbReference type="SAM" id="MobiDB-lite"/>
    </source>
</evidence>
<organism evidence="2 3">
    <name type="scientific">Pleurotus ostreatus (strain PC15)</name>
    <name type="common">Oyster mushroom</name>
    <dbReference type="NCBI Taxonomy" id="1137138"/>
    <lineage>
        <taxon>Eukaryota</taxon>
        <taxon>Fungi</taxon>
        <taxon>Dikarya</taxon>
        <taxon>Basidiomycota</taxon>
        <taxon>Agaricomycotina</taxon>
        <taxon>Agaricomycetes</taxon>
        <taxon>Agaricomycetidae</taxon>
        <taxon>Agaricales</taxon>
        <taxon>Pleurotineae</taxon>
        <taxon>Pleurotaceae</taxon>
        <taxon>Pleurotus</taxon>
    </lineage>
</organism>
<feature type="compositionally biased region" description="Pro residues" evidence="1">
    <location>
        <begin position="74"/>
        <end position="84"/>
    </location>
</feature>
<feature type="region of interest" description="Disordered" evidence="1">
    <location>
        <begin position="56"/>
        <end position="84"/>
    </location>
</feature>
<dbReference type="AlphaFoldDB" id="A0A067NX06"/>
<name>A0A067NX06_PLEO1</name>
<gene>
    <name evidence="2" type="ORF">PLEOSDRAFT_1088255</name>
</gene>
<feature type="compositionally biased region" description="Polar residues" evidence="1">
    <location>
        <begin position="22"/>
        <end position="32"/>
    </location>
</feature>
<proteinExistence type="predicted"/>
<sequence length="84" mass="9473">MLPLSTAAHNSHRSVAWRLSRTKSTQKGTSDWDTYINRHGARPTQCKLASSIRRLLRPEGPPVRQSNPDRRPPRPLPPLPKCGI</sequence>
<feature type="region of interest" description="Disordered" evidence="1">
    <location>
        <begin position="1"/>
        <end position="37"/>
    </location>
</feature>
<dbReference type="EMBL" id="KL198005">
    <property type="protein sequence ID" value="KDQ32424.1"/>
    <property type="molecule type" value="Genomic_DNA"/>
</dbReference>
<dbReference type="InParanoid" id="A0A067NX06"/>
<evidence type="ECO:0000313" key="2">
    <source>
        <dbReference type="EMBL" id="KDQ32424.1"/>
    </source>
</evidence>